<proteinExistence type="predicted"/>
<accession>A0A6S6VZY4</accession>
<dbReference type="Gene3D" id="3.10.350.10">
    <property type="entry name" value="LysM domain"/>
    <property type="match status" value="2"/>
</dbReference>
<dbReference type="Pfam" id="PF01476">
    <property type="entry name" value="LysM"/>
    <property type="match status" value="3"/>
</dbReference>
<feature type="domain" description="LysM" evidence="1">
    <location>
        <begin position="128"/>
        <end position="174"/>
    </location>
</feature>
<dbReference type="PANTHER" id="PTHR33734:SF22">
    <property type="entry name" value="MEMBRANE-BOUND LYTIC MUREIN TRANSGLYCOSYLASE D"/>
    <property type="match status" value="1"/>
</dbReference>
<name>A0A6S6VZY4_9PLEO</name>
<evidence type="ECO:0000259" key="1">
    <source>
        <dbReference type="PROSITE" id="PS51782"/>
    </source>
</evidence>
<dbReference type="AlphaFoldDB" id="A0A6S6VZY4"/>
<dbReference type="SUPFAM" id="SSF54106">
    <property type="entry name" value="LysM domain"/>
    <property type="match status" value="2"/>
</dbReference>
<dbReference type="InterPro" id="IPR018392">
    <property type="entry name" value="LysM"/>
</dbReference>
<feature type="domain" description="LysM" evidence="1">
    <location>
        <begin position="185"/>
        <end position="229"/>
    </location>
</feature>
<feature type="domain" description="LysM" evidence="1">
    <location>
        <begin position="46"/>
        <end position="92"/>
    </location>
</feature>
<dbReference type="EMBL" id="HG992980">
    <property type="protein sequence ID" value="CAE7030944.1"/>
    <property type="molecule type" value="Genomic_DNA"/>
</dbReference>
<protein>
    <submittedName>
        <fullName evidence="2">LytE</fullName>
    </submittedName>
</protein>
<dbReference type="PROSITE" id="PS51782">
    <property type="entry name" value="LYSM"/>
    <property type="match status" value="3"/>
</dbReference>
<evidence type="ECO:0000313" key="2">
    <source>
        <dbReference type="EMBL" id="CAE7030944.1"/>
    </source>
</evidence>
<reference evidence="2" key="1">
    <citation type="submission" date="2021-02" db="EMBL/GenBank/DDBJ databases">
        <authorList>
            <person name="Syme A R."/>
            <person name="Syme A R."/>
            <person name="Moolhuijzen P."/>
        </authorList>
    </citation>
    <scope>NUCLEOTIDE SEQUENCE</scope>
    <source>
        <strain evidence="2">W1-1</strain>
    </source>
</reference>
<dbReference type="Proteomes" id="UP000472372">
    <property type="component" value="Chromosome 4"/>
</dbReference>
<dbReference type="SMART" id="SM00257">
    <property type="entry name" value="LysM"/>
    <property type="match status" value="3"/>
</dbReference>
<sequence length="236" mass="24753">MKTTLFAAAAFLATCISAAPANNAQQNKANCEDKYGPLPCGSVSSQTYSVVSGDTLTILAGRFQTGICDISRYNNISDDKINNLSIGQQLIIPTVCAAGKADNTTCVKDAVKATGTADCVNGLSVNPPQYVVIPDDTTLKIANKFNLVLSALEAPNKAPGRNFDVIKANDTFIVPVCQGCSCTNDKHTIKSGDTFSDLATKAGILLGQILAANPKQIPEQLQIGQVVNVPKCQCAK</sequence>
<dbReference type="InterPro" id="IPR036779">
    <property type="entry name" value="LysM_dom_sf"/>
</dbReference>
<organism evidence="2 3">
    <name type="scientific">Pyrenophora teres f. teres</name>
    <dbReference type="NCBI Taxonomy" id="97479"/>
    <lineage>
        <taxon>Eukaryota</taxon>
        <taxon>Fungi</taxon>
        <taxon>Dikarya</taxon>
        <taxon>Ascomycota</taxon>
        <taxon>Pezizomycotina</taxon>
        <taxon>Dothideomycetes</taxon>
        <taxon>Pleosporomycetidae</taxon>
        <taxon>Pleosporales</taxon>
        <taxon>Pleosporineae</taxon>
        <taxon>Pleosporaceae</taxon>
        <taxon>Pyrenophora</taxon>
    </lineage>
</organism>
<evidence type="ECO:0000313" key="3">
    <source>
        <dbReference type="Proteomes" id="UP000472372"/>
    </source>
</evidence>
<dbReference type="CDD" id="cd00118">
    <property type="entry name" value="LysM"/>
    <property type="match status" value="2"/>
</dbReference>
<gene>
    <name evidence="2" type="ORF">PTTW11_04687</name>
</gene>
<dbReference type="PANTHER" id="PTHR33734">
    <property type="entry name" value="LYSM DOMAIN-CONTAINING GPI-ANCHORED PROTEIN 2"/>
    <property type="match status" value="1"/>
</dbReference>